<dbReference type="PANTHER" id="PTHR14344">
    <property type="entry name" value="WD REPEAT PROTEIN"/>
    <property type="match status" value="1"/>
</dbReference>
<dbReference type="EMBL" id="CP051140">
    <property type="protein sequence ID" value="QIW97229.1"/>
    <property type="molecule type" value="Genomic_DNA"/>
</dbReference>
<evidence type="ECO:0000256" key="6">
    <source>
        <dbReference type="ARBA" id="ARBA00038255"/>
    </source>
</evidence>
<dbReference type="Proteomes" id="UP000503462">
    <property type="component" value="Chromosome 2"/>
</dbReference>
<evidence type="ECO:0000256" key="3">
    <source>
        <dbReference type="ARBA" id="ARBA00022574"/>
    </source>
</evidence>
<organism evidence="8 9">
    <name type="scientific">Peltaster fructicola</name>
    <dbReference type="NCBI Taxonomy" id="286661"/>
    <lineage>
        <taxon>Eukaryota</taxon>
        <taxon>Fungi</taxon>
        <taxon>Dikarya</taxon>
        <taxon>Ascomycota</taxon>
        <taxon>Pezizomycotina</taxon>
        <taxon>Dothideomycetes</taxon>
        <taxon>Dothideomycetes incertae sedis</taxon>
        <taxon>Peltaster</taxon>
    </lineage>
</organism>
<dbReference type="PROSITE" id="PS50082">
    <property type="entry name" value="WD_REPEATS_2"/>
    <property type="match status" value="1"/>
</dbReference>
<dbReference type="InterPro" id="IPR051973">
    <property type="entry name" value="tRNA_Anticodon_Mtase-Reg"/>
</dbReference>
<keyword evidence="2" id="KW-0963">Cytoplasm</keyword>
<keyword evidence="9" id="KW-1185">Reference proteome</keyword>
<dbReference type="SMART" id="SM00320">
    <property type="entry name" value="WD40"/>
    <property type="match status" value="8"/>
</dbReference>
<dbReference type="SUPFAM" id="SSF50978">
    <property type="entry name" value="WD40 repeat-like"/>
    <property type="match status" value="3"/>
</dbReference>
<dbReference type="GO" id="GO:0030488">
    <property type="term" value="P:tRNA methylation"/>
    <property type="evidence" value="ECO:0007669"/>
    <property type="project" value="TreeGrafter"/>
</dbReference>
<evidence type="ECO:0000256" key="2">
    <source>
        <dbReference type="ARBA" id="ARBA00022490"/>
    </source>
</evidence>
<reference evidence="8 9" key="1">
    <citation type="journal article" date="2016" name="Sci. Rep.">
        <title>Peltaster fructicola genome reveals evolution from an invasive phytopathogen to an ectophytic parasite.</title>
        <authorList>
            <person name="Xu C."/>
            <person name="Chen H."/>
            <person name="Gleason M.L."/>
            <person name="Xu J.R."/>
            <person name="Liu H."/>
            <person name="Zhang R."/>
            <person name="Sun G."/>
        </authorList>
    </citation>
    <scope>NUCLEOTIDE SEQUENCE [LARGE SCALE GENOMIC DNA]</scope>
    <source>
        <strain evidence="8 9">LNHT1506</strain>
    </source>
</reference>
<sequence length="1061" mass="115421">MSQHGSRLQRRGGQLERHALPITALAYHDDDTILAGEGSLLCAYSESKQELLGRWRVFEDQAIHGIVVDHDSKDVLIFGGRWLSIAKLDIGTVSIVAQMQRQVDDWILDASFKAGRGALITAHNALLTIDKQDQSSPAWSVVHQVRGSNTILYCAHVQAISQDQWLIASGTAFGDVIVWSCQRKEGPVVAATHYSFSAHEGSTFGVCISAELPETTLDGRQRLLVSCSDDRTIRVWDISDLSATIANGEFDRSTGFGFRSDDDDILQSRPSLLAKAMGHVSRIWHVRFDDTAPGMLVKSFGEDATTISWTLQVDRSGSSPYALKHIDIFSANAGKHIWAVARSGNGRFIAGGSDGAIACLPTQDNGCQDQELSTGTETPKAYAFVDEHTLILTTQRGHIIPYRLGSHQPSVLREFLRSDLGNYSVVAAASGIAFVGGNGAALYAWSDSASLPVSVDSDPGKTTALFACTMPVVLPSEGGNHALLITKVNNPRATFKLFSNSSQGPTLSSSVYYTLPNEFFVTASTHARLEGGDLLSILGSRQGTVAFYRHSCTLPNDANIEPLLVATIHTEAVTSLTWRPDARQPQQGLLGHLFSTSRDSTYAIHELCAISGVHMLTISRLHQLKLPLGPNVGGLTILQDDQVLAWGFRSTHFIVYSINSQREVFTVDCGGAHRNWAIWPRSDGFTFVWTKASRVFIKHFRQTMTQMVKTGSHGREVKSMAIKHYSDGSSLVATGAQDTNIRLSLLPAPGPQFKTSCSTPCLHILRQHNTGPQHLAFSENGDYLFSSGGFEEFFVWRVSQTCPIFGIGIVCESMYPRSGKSDLRIMSFEATQRPSTNEWHIAMAYSDSRVAVWSYEPLRGWNHLVDADYLTACPTSILGTGQAEHYLTTATDGHVASWQHRNEGAASFLEWTSRHRAHQGAVLCSAVRQLSEDKLLLATGGDDNAIGVTTIGSSGTSLLTHSTSRAHAAAVTALALIGPQLSHDEIVHLVSAGLDQRLILWEINIVTYKTRKLQVIPSGVADISSIGLLPTEAQSSIRVIVSGVGLEIWTVPLFTIEGAPK</sequence>
<dbReference type="Pfam" id="PF00400">
    <property type="entry name" value="WD40"/>
    <property type="match status" value="1"/>
</dbReference>
<evidence type="ECO:0000256" key="1">
    <source>
        <dbReference type="ARBA" id="ARBA00004496"/>
    </source>
</evidence>
<name>A0A6H0XRY3_9PEZI</name>
<dbReference type="GO" id="GO:0005737">
    <property type="term" value="C:cytoplasm"/>
    <property type="evidence" value="ECO:0007669"/>
    <property type="project" value="UniProtKB-SubCell"/>
</dbReference>
<protein>
    <submittedName>
        <fullName evidence="8">Uncharacterized protein</fullName>
    </submittedName>
</protein>
<dbReference type="InterPro" id="IPR036322">
    <property type="entry name" value="WD40_repeat_dom_sf"/>
</dbReference>
<dbReference type="AlphaFoldDB" id="A0A6H0XRY3"/>
<keyword evidence="4" id="KW-0819">tRNA processing</keyword>
<evidence type="ECO:0000313" key="8">
    <source>
        <dbReference type="EMBL" id="QIW97229.1"/>
    </source>
</evidence>
<dbReference type="PANTHER" id="PTHR14344:SF3">
    <property type="entry name" value="WD REPEAT-CONTAINING PROTEIN 6"/>
    <property type="match status" value="1"/>
</dbReference>
<dbReference type="OrthoDB" id="5594999at2759"/>
<dbReference type="Gene3D" id="2.130.10.10">
    <property type="entry name" value="YVTN repeat-like/Quinoprotein amine dehydrogenase"/>
    <property type="match status" value="3"/>
</dbReference>
<dbReference type="InterPro" id="IPR001680">
    <property type="entry name" value="WD40_rpt"/>
</dbReference>
<dbReference type="PROSITE" id="PS00678">
    <property type="entry name" value="WD_REPEATS_1"/>
    <property type="match status" value="1"/>
</dbReference>
<dbReference type="InterPro" id="IPR015943">
    <property type="entry name" value="WD40/YVTN_repeat-like_dom_sf"/>
</dbReference>
<evidence type="ECO:0000256" key="4">
    <source>
        <dbReference type="ARBA" id="ARBA00022694"/>
    </source>
</evidence>
<dbReference type="InterPro" id="IPR019775">
    <property type="entry name" value="WD40_repeat_CS"/>
</dbReference>
<gene>
    <name evidence="8" type="ORF">AMS68_002747</name>
</gene>
<evidence type="ECO:0000256" key="7">
    <source>
        <dbReference type="PROSITE-ProRule" id="PRU00221"/>
    </source>
</evidence>
<evidence type="ECO:0000313" key="9">
    <source>
        <dbReference type="Proteomes" id="UP000503462"/>
    </source>
</evidence>
<feature type="repeat" description="WD" evidence="7">
    <location>
        <begin position="222"/>
        <end position="246"/>
    </location>
</feature>
<accession>A0A6H0XRY3</accession>
<keyword evidence="5" id="KW-0677">Repeat</keyword>
<comment type="subcellular location">
    <subcellularLocation>
        <location evidence="1">Cytoplasm</location>
    </subcellularLocation>
</comment>
<evidence type="ECO:0000256" key="5">
    <source>
        <dbReference type="ARBA" id="ARBA00022737"/>
    </source>
</evidence>
<keyword evidence="3 7" id="KW-0853">WD repeat</keyword>
<proteinExistence type="inferred from homology"/>
<comment type="similarity">
    <text evidence="6">Belongs to the WD repeat WDR6 family.</text>
</comment>